<gene>
    <name evidence="2" type="ORF">PI95_022630</name>
</gene>
<sequence>MVQGVTKNLTLAEFLQLPETKPASEYLDGQIIQKPMPQGKHSTIQGELVPTINAVVKLYRVARAFPELRCTFGGRSTVPDIAVFVWNRIPRDKNGEVANTFSIAPDWTIEILSPDQSQTKVTKNILHCLKYETEMGWLIDPLERTVFVYRPNQQIEVFDEPDALIPVPSFASEVQLTVGNLFAWLLE</sequence>
<dbReference type="PANTHER" id="PTHR34107:SF8">
    <property type="entry name" value="UNIDENTIFIED OPEN READING FRAME"/>
    <property type="match status" value="1"/>
</dbReference>
<keyword evidence="3" id="KW-1185">Reference proteome</keyword>
<dbReference type="InterPro" id="IPR012296">
    <property type="entry name" value="Nuclease_put_TT1808"/>
</dbReference>
<organism evidence="2 3">
    <name type="scientific">Hassallia byssoidea VB512170</name>
    <dbReference type="NCBI Taxonomy" id="1304833"/>
    <lineage>
        <taxon>Bacteria</taxon>
        <taxon>Bacillati</taxon>
        <taxon>Cyanobacteriota</taxon>
        <taxon>Cyanophyceae</taxon>
        <taxon>Nostocales</taxon>
        <taxon>Tolypothrichaceae</taxon>
        <taxon>Hassallia</taxon>
    </lineage>
</organism>
<reference evidence="2 3" key="1">
    <citation type="journal article" date="2015" name="Genome Announc.">
        <title>Draft Genome Sequence of Cyanobacterium Hassallia byssoidea Strain VB512170, Isolated from Monuments in India.</title>
        <authorList>
            <person name="Singh D."/>
            <person name="Chandrababunaidu M.M."/>
            <person name="Panda A."/>
            <person name="Sen D."/>
            <person name="Bhattacharyya S."/>
            <person name="Adhikary S.P."/>
            <person name="Tripathy S."/>
        </authorList>
    </citation>
    <scope>NUCLEOTIDE SEQUENCE [LARGE SCALE GENOMIC DNA]</scope>
    <source>
        <strain evidence="2 3">VB512170</strain>
    </source>
</reference>
<proteinExistence type="predicted"/>
<dbReference type="RefSeq" id="WP_039744054.1">
    <property type="nucleotide sequence ID" value="NZ_JTCM02000064.1"/>
</dbReference>
<evidence type="ECO:0000313" key="2">
    <source>
        <dbReference type="EMBL" id="NEU75279.1"/>
    </source>
</evidence>
<dbReference type="InterPro" id="IPR011335">
    <property type="entry name" value="Restrct_endonuc-II-like"/>
</dbReference>
<dbReference type="PANTHER" id="PTHR34107">
    <property type="entry name" value="SLL0198 PROTEIN-RELATED"/>
    <property type="match status" value="1"/>
</dbReference>
<keyword evidence="2" id="KW-0540">Nuclease</keyword>
<evidence type="ECO:0000313" key="3">
    <source>
        <dbReference type="Proteomes" id="UP000031549"/>
    </source>
</evidence>
<dbReference type="Pfam" id="PF05685">
    <property type="entry name" value="Uma2"/>
    <property type="match status" value="1"/>
</dbReference>
<evidence type="ECO:0000259" key="1">
    <source>
        <dbReference type="Pfam" id="PF05685"/>
    </source>
</evidence>
<keyword evidence="2" id="KW-0378">Hydrolase</keyword>
<dbReference type="InterPro" id="IPR008538">
    <property type="entry name" value="Uma2"/>
</dbReference>
<dbReference type="Proteomes" id="UP000031549">
    <property type="component" value="Unassembled WGS sequence"/>
</dbReference>
<feature type="domain" description="Putative restriction endonuclease" evidence="1">
    <location>
        <begin position="12"/>
        <end position="178"/>
    </location>
</feature>
<keyword evidence="2" id="KW-0255">Endonuclease</keyword>
<dbReference type="GO" id="GO:0004519">
    <property type="term" value="F:endonuclease activity"/>
    <property type="evidence" value="ECO:0007669"/>
    <property type="project" value="UniProtKB-KW"/>
</dbReference>
<comment type="caution">
    <text evidence="2">The sequence shown here is derived from an EMBL/GenBank/DDBJ whole genome shotgun (WGS) entry which is preliminary data.</text>
</comment>
<accession>A0A846HEP9</accession>
<dbReference type="AlphaFoldDB" id="A0A846HEP9"/>
<dbReference type="SUPFAM" id="SSF52980">
    <property type="entry name" value="Restriction endonuclease-like"/>
    <property type="match status" value="1"/>
</dbReference>
<name>A0A846HEP9_9CYAN</name>
<protein>
    <submittedName>
        <fullName evidence="2">Uma2 family endonuclease</fullName>
    </submittedName>
</protein>
<dbReference type="CDD" id="cd06260">
    <property type="entry name" value="DUF820-like"/>
    <property type="match status" value="1"/>
</dbReference>
<dbReference type="Gene3D" id="3.90.1570.10">
    <property type="entry name" value="tt1808, chain A"/>
    <property type="match status" value="1"/>
</dbReference>
<dbReference type="EMBL" id="JTCM02000064">
    <property type="protein sequence ID" value="NEU75279.1"/>
    <property type="molecule type" value="Genomic_DNA"/>
</dbReference>